<keyword evidence="3" id="KW-1185">Reference proteome</keyword>
<reference evidence="2 3" key="1">
    <citation type="submission" date="2016-10" db="EMBL/GenBank/DDBJ databases">
        <authorList>
            <person name="de Groot N.N."/>
        </authorList>
    </citation>
    <scope>NUCLEOTIDE SEQUENCE [LARGE SCALE GENOMIC DNA]</scope>
    <source>
        <strain evidence="2 3">DSM 22012</strain>
    </source>
</reference>
<dbReference type="RefSeq" id="WP_104001494.1">
    <property type="nucleotide sequence ID" value="NZ_FNVQ01000001.1"/>
</dbReference>
<keyword evidence="1" id="KW-1133">Transmembrane helix</keyword>
<evidence type="ECO:0000313" key="3">
    <source>
        <dbReference type="Proteomes" id="UP000236745"/>
    </source>
</evidence>
<accession>A0A1H5UU47</accession>
<dbReference type="AlphaFoldDB" id="A0A1H5UU47"/>
<name>A0A1H5UU47_9GAMM</name>
<dbReference type="OrthoDB" id="6401508at2"/>
<dbReference type="Proteomes" id="UP000236745">
    <property type="component" value="Unassembled WGS sequence"/>
</dbReference>
<proteinExistence type="predicted"/>
<feature type="transmembrane region" description="Helical" evidence="1">
    <location>
        <begin position="6"/>
        <end position="24"/>
    </location>
</feature>
<evidence type="ECO:0000256" key="1">
    <source>
        <dbReference type="SAM" id="Phobius"/>
    </source>
</evidence>
<protein>
    <submittedName>
        <fullName evidence="2">Uncharacterized protein</fullName>
    </submittedName>
</protein>
<keyword evidence="1" id="KW-0812">Transmembrane</keyword>
<sequence length="133" mass="14981">METLDLIAYFGMAVVVIASALAIMNQQQKLADPDDLSVVELDTLSGIYELAKPGQYLVRVYRQSGNLYKDDQLFNDREAAVKAGVATFKRAKIPYAVVEENTLTDFVFRRPFHNHRGKAEGKKVAKVEIFKIE</sequence>
<evidence type="ECO:0000313" key="2">
    <source>
        <dbReference type="EMBL" id="SEF78569.1"/>
    </source>
</evidence>
<keyword evidence="1" id="KW-0472">Membrane</keyword>
<organism evidence="2 3">
    <name type="scientific">Marinobacterium lutimaris</name>
    <dbReference type="NCBI Taxonomy" id="568106"/>
    <lineage>
        <taxon>Bacteria</taxon>
        <taxon>Pseudomonadati</taxon>
        <taxon>Pseudomonadota</taxon>
        <taxon>Gammaproteobacteria</taxon>
        <taxon>Oceanospirillales</taxon>
        <taxon>Oceanospirillaceae</taxon>
        <taxon>Marinobacterium</taxon>
    </lineage>
</organism>
<gene>
    <name evidence="2" type="ORF">SAMN05444390_101509</name>
</gene>
<dbReference type="EMBL" id="FNVQ01000001">
    <property type="protein sequence ID" value="SEF78569.1"/>
    <property type="molecule type" value="Genomic_DNA"/>
</dbReference>